<keyword evidence="1" id="KW-0129">CBS domain</keyword>
<dbReference type="Proteomes" id="UP000017820">
    <property type="component" value="Unassembled WGS sequence"/>
</dbReference>
<evidence type="ECO:0000313" key="4">
    <source>
        <dbReference type="Proteomes" id="UP000017820"/>
    </source>
</evidence>
<dbReference type="InterPro" id="IPR050486">
    <property type="entry name" value="Mannose-1P_guanyltransferase"/>
</dbReference>
<feature type="domain" description="CBS" evidence="2">
    <location>
        <begin position="67"/>
        <end position="123"/>
    </location>
</feature>
<accession>V4JJR1</accession>
<dbReference type="EMBL" id="AUSV01000006">
    <property type="protein sequence ID" value="ESP95107.1"/>
    <property type="molecule type" value="Genomic_DNA"/>
</dbReference>
<dbReference type="RefSeq" id="WP_023397346.1">
    <property type="nucleotide sequence ID" value="NZ_AUSV01000006.1"/>
</dbReference>
<dbReference type="Gene3D" id="3.10.580.10">
    <property type="entry name" value="CBS-domain"/>
    <property type="match status" value="1"/>
</dbReference>
<dbReference type="InterPro" id="IPR005835">
    <property type="entry name" value="NTP_transferase_dom"/>
</dbReference>
<protein>
    <submittedName>
        <fullName evidence="3">Nucleoside-diphosphate-sugar pyrophosphorylase</fullName>
    </submittedName>
</protein>
<reference evidence="3 4" key="1">
    <citation type="submission" date="2013-07" db="EMBL/GenBank/DDBJ databases">
        <title>Draft genome sequence of Pseudoalteromonas luteoviolacea 2ta16.</title>
        <authorList>
            <person name="Allen E.E."/>
            <person name="Azam F."/>
            <person name="Podell S."/>
        </authorList>
    </citation>
    <scope>NUCLEOTIDE SEQUENCE [LARGE SCALE GENOMIC DNA]</scope>
    <source>
        <strain evidence="3 4">2ta16</strain>
    </source>
</reference>
<dbReference type="InterPro" id="IPR000644">
    <property type="entry name" value="CBS_dom"/>
</dbReference>
<dbReference type="Gene3D" id="3.90.550.10">
    <property type="entry name" value="Spore Coat Polysaccharide Biosynthesis Protein SpsA, Chain A"/>
    <property type="match status" value="1"/>
</dbReference>
<dbReference type="Pfam" id="PF00483">
    <property type="entry name" value="NTP_transferase"/>
    <property type="match status" value="1"/>
</dbReference>
<dbReference type="InterPro" id="IPR046342">
    <property type="entry name" value="CBS_dom_sf"/>
</dbReference>
<evidence type="ECO:0000313" key="3">
    <source>
        <dbReference type="EMBL" id="ESP95107.1"/>
    </source>
</evidence>
<dbReference type="Pfam" id="PF00571">
    <property type="entry name" value="CBS"/>
    <property type="match status" value="2"/>
</dbReference>
<gene>
    <name evidence="3" type="ORF">PL2TA16_04363</name>
</gene>
<sequence>MSHCWKNALIFENYTIKQALEVINREALRIAIVVDEDGKLTGMISDGDIRRGLLEEVALTDLVTEVMNTSPVTAIEGTPKHQLVALMRERDILSIPLLDSENKIVGLETLHSALQIEKHDNPIFIMAGGFGTRLRPLTDSCPKPMLRVGGKPMLETLINHFKASGFYKFYISVHYLPEVITEYFGDGSQFGVEITYVYEDKPLGTGGALSLLPDDIPKSPLIMVNGDILTNVDFAKVAHFHEQNSADATMCVRDYEIKIPFGVIEGEGHTISGIVEKPTYRYFVNAGIYVISHKVIESLKGKNEYLDMPTLFELKQQEGQKVLKFPIHEYWLDIGRHDDFNKAQIDIHNLGLV</sequence>
<dbReference type="SUPFAM" id="SSF53448">
    <property type="entry name" value="Nucleotide-diphospho-sugar transferases"/>
    <property type="match status" value="1"/>
</dbReference>
<evidence type="ECO:0000256" key="1">
    <source>
        <dbReference type="PROSITE-ProRule" id="PRU00703"/>
    </source>
</evidence>
<dbReference type="InterPro" id="IPR029044">
    <property type="entry name" value="Nucleotide-diphossugar_trans"/>
</dbReference>
<name>V4JJR1_PSEL2</name>
<dbReference type="PATRIC" id="fig|1353533.3.peg.383"/>
<dbReference type="CDD" id="cd04607">
    <property type="entry name" value="CBS_pair_NTP_transferase_assoc"/>
    <property type="match status" value="1"/>
</dbReference>
<dbReference type="PROSITE" id="PS51371">
    <property type="entry name" value="CBS"/>
    <property type="match status" value="2"/>
</dbReference>
<feature type="domain" description="CBS" evidence="2">
    <location>
        <begin position="1"/>
        <end position="59"/>
    </location>
</feature>
<dbReference type="CDD" id="cd06426">
    <property type="entry name" value="NTP_transferase_like_2"/>
    <property type="match status" value="1"/>
</dbReference>
<organism evidence="3 4">
    <name type="scientific">Pseudoalteromonas luteoviolacea (strain 2ta16)</name>
    <dbReference type="NCBI Taxonomy" id="1353533"/>
    <lineage>
        <taxon>Bacteria</taxon>
        <taxon>Pseudomonadati</taxon>
        <taxon>Pseudomonadota</taxon>
        <taxon>Gammaproteobacteria</taxon>
        <taxon>Alteromonadales</taxon>
        <taxon>Pseudoalteromonadaceae</taxon>
        <taxon>Pseudoalteromonas</taxon>
    </lineage>
</organism>
<dbReference type="PANTHER" id="PTHR22572">
    <property type="entry name" value="SUGAR-1-PHOSPHATE GUANYL TRANSFERASE"/>
    <property type="match status" value="1"/>
</dbReference>
<dbReference type="AlphaFoldDB" id="V4JJR1"/>
<evidence type="ECO:0000259" key="2">
    <source>
        <dbReference type="PROSITE" id="PS51371"/>
    </source>
</evidence>
<comment type="caution">
    <text evidence="3">The sequence shown here is derived from an EMBL/GenBank/DDBJ whole genome shotgun (WGS) entry which is preliminary data.</text>
</comment>
<proteinExistence type="predicted"/>
<dbReference type="SMART" id="SM00116">
    <property type="entry name" value="CBS"/>
    <property type="match status" value="2"/>
</dbReference>
<dbReference type="SUPFAM" id="SSF54631">
    <property type="entry name" value="CBS-domain pair"/>
    <property type="match status" value="1"/>
</dbReference>